<feature type="binding site" evidence="7">
    <location>
        <position position="33"/>
    </location>
    <ligand>
        <name>Ca(2+)</name>
        <dbReference type="ChEBI" id="CHEBI:29108"/>
    </ligand>
</feature>
<dbReference type="Proteomes" id="UP000663891">
    <property type="component" value="Unassembled WGS sequence"/>
</dbReference>
<evidence type="ECO:0000256" key="2">
    <source>
        <dbReference type="ARBA" id="ARBA00009780"/>
    </source>
</evidence>
<dbReference type="EMBL" id="CAJNON010000212">
    <property type="protein sequence ID" value="CAF1107475.1"/>
    <property type="molecule type" value="Genomic_DNA"/>
</dbReference>
<gene>
    <name evidence="11" type="ORF">OKA104_LOCUS11904</name>
    <name evidence="10" type="ORF">VCS650_LOCUS20445</name>
</gene>
<feature type="transmembrane region" description="Helical" evidence="9">
    <location>
        <begin position="77"/>
        <end position="95"/>
    </location>
</feature>
<evidence type="ECO:0000256" key="8">
    <source>
        <dbReference type="PIRSR" id="PIRSR608901-2"/>
    </source>
</evidence>
<keyword evidence="6 9" id="KW-0472">Membrane</keyword>
<dbReference type="PANTHER" id="PTHR46139">
    <property type="entry name" value="ALKALINE CERAMIDASE"/>
    <property type="match status" value="1"/>
</dbReference>
<dbReference type="PANTHER" id="PTHR46139:SF3">
    <property type="entry name" value="ALKALINE CERAMIDASE"/>
    <property type="match status" value="1"/>
</dbReference>
<feature type="binding site" evidence="7">
    <location>
        <position position="35"/>
    </location>
    <ligand>
        <name>Ca(2+)</name>
        <dbReference type="ChEBI" id="CHEBI:29108"/>
    </ligand>
</feature>
<keyword evidence="3 9" id="KW-0812">Transmembrane</keyword>
<name>A0A818U203_9BILA</name>
<evidence type="ECO:0000256" key="6">
    <source>
        <dbReference type="ARBA" id="ARBA00023136"/>
    </source>
</evidence>
<feature type="transmembrane region" description="Helical" evidence="9">
    <location>
        <begin position="107"/>
        <end position="126"/>
    </location>
</feature>
<dbReference type="Pfam" id="PF05875">
    <property type="entry name" value="Ceramidase"/>
    <property type="match status" value="1"/>
</dbReference>
<feature type="binding site" evidence="8">
    <location>
        <position position="94"/>
    </location>
    <ligand>
        <name>Zn(2+)</name>
        <dbReference type="ChEBI" id="CHEBI:29105"/>
        <note>catalytic</note>
    </ligand>
</feature>
<dbReference type="AlphaFoldDB" id="A0A818U203"/>
<evidence type="ECO:0000256" key="7">
    <source>
        <dbReference type="PIRSR" id="PIRSR608901-1"/>
    </source>
</evidence>
<dbReference type="Proteomes" id="UP000663881">
    <property type="component" value="Unassembled WGS sequence"/>
</dbReference>
<keyword evidence="7" id="KW-0106">Calcium</keyword>
<comment type="caution">
    <text evidence="11">The sequence shown here is derived from an EMBL/GenBank/DDBJ whole genome shotgun (WGS) entry which is preliminary data.</text>
</comment>
<feature type="transmembrane region" description="Helical" evidence="9">
    <location>
        <begin position="150"/>
        <end position="168"/>
    </location>
</feature>
<feature type="transmembrane region" description="Helical" evidence="9">
    <location>
        <begin position="204"/>
        <end position="230"/>
    </location>
</feature>
<evidence type="ECO:0000313" key="11">
    <source>
        <dbReference type="EMBL" id="CAF3692415.1"/>
    </source>
</evidence>
<evidence type="ECO:0000256" key="1">
    <source>
        <dbReference type="ARBA" id="ARBA00004141"/>
    </source>
</evidence>
<proteinExistence type="inferred from homology"/>
<feature type="binding site" evidence="7">
    <location>
        <position position="30"/>
    </location>
    <ligand>
        <name>Ca(2+)</name>
        <dbReference type="ChEBI" id="CHEBI:29108"/>
    </ligand>
</feature>
<keyword evidence="8" id="KW-0862">Zinc</keyword>
<reference evidence="11" key="1">
    <citation type="submission" date="2021-02" db="EMBL/GenBank/DDBJ databases">
        <authorList>
            <person name="Nowell W R."/>
        </authorList>
    </citation>
    <scope>NUCLEOTIDE SEQUENCE</scope>
</reference>
<feature type="binding site" evidence="7">
    <location>
        <position position="44"/>
    </location>
    <ligand>
        <name>Ca(2+)</name>
        <dbReference type="ChEBI" id="CHEBI:29108"/>
    </ligand>
</feature>
<comment type="subcellular location">
    <subcellularLocation>
        <location evidence="1">Membrane</location>
        <topology evidence="1">Multi-pass membrane protein</topology>
    </subcellularLocation>
</comment>
<evidence type="ECO:0000256" key="3">
    <source>
        <dbReference type="ARBA" id="ARBA00022692"/>
    </source>
</evidence>
<organism evidence="11 12">
    <name type="scientific">Adineta steineri</name>
    <dbReference type="NCBI Taxonomy" id="433720"/>
    <lineage>
        <taxon>Eukaryota</taxon>
        <taxon>Metazoa</taxon>
        <taxon>Spiralia</taxon>
        <taxon>Gnathifera</taxon>
        <taxon>Rotifera</taxon>
        <taxon>Eurotatoria</taxon>
        <taxon>Bdelloidea</taxon>
        <taxon>Adinetida</taxon>
        <taxon>Adinetidae</taxon>
        <taxon>Adineta</taxon>
    </lineage>
</organism>
<sequence>MYISSKIDTTGSNNNPINDSPFRIGSSNVDWCEPNYAVTEYISEFWNTVSNIFFFLVPPIMIILFSSYSKRVTNGITILWLLLIIIGIGSVYFHATLSLAGQLVDEISILWVVMAGYTIFLPAIYFPQSLRAQRVLYTWGFNNRPRQHRFVYSCIVLTIIVTCLSIIYPYANAFALMILGLPSTAFLAIHLSRCDNRRIKNLGIHCLGMWGVAVTIWICDRMFCSFWLSISFPYLHAFWHVLIIFSSNEAIVVCAYLVVKYQYPQANLILHAWPNEQWGWFSLPYLKFHDDGSYLSSTSNNFATKSIV</sequence>
<dbReference type="EC" id="3.5.1.-" evidence="9"/>
<feature type="binding site" evidence="8">
    <location>
        <position position="240"/>
    </location>
    <ligand>
        <name>Zn(2+)</name>
        <dbReference type="ChEBI" id="CHEBI:29105"/>
        <note>catalytic</note>
    </ligand>
</feature>
<keyword evidence="9" id="KW-0443">Lipid metabolism</keyword>
<dbReference type="OrthoDB" id="187171at2759"/>
<evidence type="ECO:0000256" key="5">
    <source>
        <dbReference type="ARBA" id="ARBA00022989"/>
    </source>
</evidence>
<evidence type="ECO:0000256" key="4">
    <source>
        <dbReference type="ARBA" id="ARBA00022801"/>
    </source>
</evidence>
<feature type="transmembrane region" description="Helical" evidence="9">
    <location>
        <begin position="45"/>
        <end position="65"/>
    </location>
</feature>
<accession>A0A818U203</accession>
<evidence type="ECO:0000256" key="9">
    <source>
        <dbReference type="RuleBase" id="RU364079"/>
    </source>
</evidence>
<evidence type="ECO:0000313" key="10">
    <source>
        <dbReference type="EMBL" id="CAF1107475.1"/>
    </source>
</evidence>
<dbReference type="GO" id="GO:0046872">
    <property type="term" value="F:metal ion binding"/>
    <property type="evidence" value="ECO:0007669"/>
    <property type="project" value="UniProtKB-KW"/>
</dbReference>
<comment type="cofactor">
    <cofactor evidence="8">
        <name>Zn(2+)</name>
        <dbReference type="ChEBI" id="CHEBI:29105"/>
    </cofactor>
</comment>
<keyword evidence="5 9" id="KW-1133">Transmembrane helix</keyword>
<feature type="transmembrane region" description="Helical" evidence="9">
    <location>
        <begin position="174"/>
        <end position="192"/>
    </location>
</feature>
<comment type="function">
    <text evidence="9">Hydrolyzes the sphingolipid ceramide into sphingosine and free fatty acid.</text>
</comment>
<feature type="binding site" evidence="8">
    <location>
        <position position="236"/>
    </location>
    <ligand>
        <name>Zn(2+)</name>
        <dbReference type="ChEBI" id="CHEBI:29105"/>
        <note>catalytic</note>
    </ligand>
</feature>
<feature type="transmembrane region" description="Helical" evidence="9">
    <location>
        <begin position="236"/>
        <end position="259"/>
    </location>
</feature>
<evidence type="ECO:0000313" key="12">
    <source>
        <dbReference type="Proteomes" id="UP000663881"/>
    </source>
</evidence>
<dbReference type="InterPro" id="IPR008901">
    <property type="entry name" value="ACER"/>
</dbReference>
<dbReference type="GO" id="GO:0046514">
    <property type="term" value="P:ceramide catabolic process"/>
    <property type="evidence" value="ECO:0007669"/>
    <property type="project" value="TreeGrafter"/>
</dbReference>
<dbReference type="EMBL" id="CAJOAY010000561">
    <property type="protein sequence ID" value="CAF3692415.1"/>
    <property type="molecule type" value="Genomic_DNA"/>
</dbReference>
<feature type="binding site" evidence="7">
    <location>
        <position position="31"/>
    </location>
    <ligand>
        <name>Ca(2+)</name>
        <dbReference type="ChEBI" id="CHEBI:29108"/>
    </ligand>
</feature>
<comment type="similarity">
    <text evidence="2 9">Belongs to the alkaline ceramidase family.</text>
</comment>
<keyword evidence="7" id="KW-0479">Metal-binding</keyword>
<keyword evidence="4 9" id="KW-0378">Hydrolase</keyword>
<dbReference type="GO" id="GO:0016020">
    <property type="term" value="C:membrane"/>
    <property type="evidence" value="ECO:0007669"/>
    <property type="project" value="UniProtKB-SubCell"/>
</dbReference>
<dbReference type="GO" id="GO:0016811">
    <property type="term" value="F:hydrolase activity, acting on carbon-nitrogen (but not peptide) bonds, in linear amides"/>
    <property type="evidence" value="ECO:0007669"/>
    <property type="project" value="InterPro"/>
</dbReference>
<protein>
    <recommendedName>
        <fullName evidence="9">Alkaline ceramidase</fullName>
        <ecNumber evidence="9">3.5.1.-</ecNumber>
    </recommendedName>
</protein>